<dbReference type="CDD" id="cd06260">
    <property type="entry name" value="DUF820-like"/>
    <property type="match status" value="1"/>
</dbReference>
<dbReference type="PATRIC" id="fig|991778.3.peg.1111"/>
<dbReference type="PANTHER" id="PTHR35400:SF3">
    <property type="entry name" value="SLL1072 PROTEIN"/>
    <property type="match status" value="1"/>
</dbReference>
<evidence type="ECO:0000259" key="1">
    <source>
        <dbReference type="Pfam" id="PF05685"/>
    </source>
</evidence>
<organism evidence="2 3">
    <name type="scientific">Rhodopirellula baltica WH47</name>
    <dbReference type="NCBI Taxonomy" id="991778"/>
    <lineage>
        <taxon>Bacteria</taxon>
        <taxon>Pseudomonadati</taxon>
        <taxon>Planctomycetota</taxon>
        <taxon>Planctomycetia</taxon>
        <taxon>Pirellulales</taxon>
        <taxon>Pirellulaceae</taxon>
        <taxon>Rhodopirellula</taxon>
    </lineage>
</organism>
<dbReference type="InterPro" id="IPR012296">
    <property type="entry name" value="Nuclease_put_TT1808"/>
</dbReference>
<comment type="caution">
    <text evidence="2">The sequence shown here is derived from an EMBL/GenBank/DDBJ whole genome shotgun (WGS) entry which is preliminary data.</text>
</comment>
<proteinExistence type="predicted"/>
<feature type="domain" description="Putative restriction endonuclease" evidence="1">
    <location>
        <begin position="22"/>
        <end position="179"/>
    </location>
</feature>
<name>F2AMZ6_RHOBT</name>
<dbReference type="SUPFAM" id="SSF52980">
    <property type="entry name" value="Restriction endonuclease-like"/>
    <property type="match status" value="1"/>
</dbReference>
<accession>F2AMZ6</accession>
<protein>
    <submittedName>
        <fullName evidence="2">Protein containing DUF820</fullName>
    </submittedName>
</protein>
<dbReference type="Pfam" id="PF05685">
    <property type="entry name" value="Uma2"/>
    <property type="match status" value="1"/>
</dbReference>
<dbReference type="EMBL" id="AFAR01000060">
    <property type="protein sequence ID" value="EGF28962.1"/>
    <property type="molecule type" value="Genomic_DNA"/>
</dbReference>
<dbReference type="InterPro" id="IPR008538">
    <property type="entry name" value="Uma2"/>
</dbReference>
<evidence type="ECO:0000313" key="2">
    <source>
        <dbReference type="EMBL" id="EGF28962.1"/>
    </source>
</evidence>
<reference evidence="2 3" key="1">
    <citation type="journal article" date="2013" name="Mar. Genomics">
        <title>Expression of sulfatases in Rhodopirellula baltica and the diversity of sulfatases in the genus Rhodopirellula.</title>
        <authorList>
            <person name="Wegner C.E."/>
            <person name="Richter-Heitmann T."/>
            <person name="Klindworth A."/>
            <person name="Klockow C."/>
            <person name="Richter M."/>
            <person name="Achstetter T."/>
            <person name="Glockner F.O."/>
            <person name="Harder J."/>
        </authorList>
    </citation>
    <scope>NUCLEOTIDE SEQUENCE [LARGE SCALE GENOMIC DNA]</scope>
    <source>
        <strain evidence="2 3">WH47</strain>
    </source>
</reference>
<dbReference type="InterPro" id="IPR011335">
    <property type="entry name" value="Restrct_endonuc-II-like"/>
</dbReference>
<dbReference type="Gene3D" id="3.90.1570.10">
    <property type="entry name" value="tt1808, chain A"/>
    <property type="match status" value="1"/>
</dbReference>
<evidence type="ECO:0000313" key="3">
    <source>
        <dbReference type="Proteomes" id="UP000006222"/>
    </source>
</evidence>
<dbReference type="RefSeq" id="WP_007325013.1">
    <property type="nucleotide sequence ID" value="NZ_AFAR01000060.1"/>
</dbReference>
<dbReference type="Proteomes" id="UP000006222">
    <property type="component" value="Unassembled WGS sequence"/>
</dbReference>
<gene>
    <name evidence="2" type="ORF">RBWH47_03078</name>
</gene>
<sequence length="185" mass="20946">MTTTLHLSLAEYDSMVRVGAFDRIDRKVELIRGKLIEMNPAGPIHDDLITYLTNWSARGVDPALSVITSQTGLDLPETQSRPEPDLMWLRAARYRDAHPRGSDVQLAIEVAFSSLAYDLETKRRLYAESNIVEYWIVDPQAQCIHVHRHPVQGDYRDRSVSGRTDTLSPLIQPSAELDLNDMFLG</sequence>
<dbReference type="PANTHER" id="PTHR35400">
    <property type="entry name" value="SLR1083 PROTEIN"/>
    <property type="match status" value="1"/>
</dbReference>
<dbReference type="AlphaFoldDB" id="F2AMZ6"/>